<keyword evidence="5" id="KW-1185">Reference proteome</keyword>
<accession>A0ABR3FKH8</accession>
<evidence type="ECO:0000313" key="4">
    <source>
        <dbReference type="EMBL" id="KAL0575677.1"/>
    </source>
</evidence>
<dbReference type="Pfam" id="PF00106">
    <property type="entry name" value="adh_short"/>
    <property type="match status" value="1"/>
</dbReference>
<dbReference type="PRINTS" id="PR00081">
    <property type="entry name" value="GDHRDH"/>
</dbReference>
<comment type="similarity">
    <text evidence="1">Belongs to the short-chain dehydrogenases/reductases (SDR) family.</text>
</comment>
<keyword evidence="3" id="KW-0560">Oxidoreductase</keyword>
<dbReference type="SUPFAM" id="SSF51735">
    <property type="entry name" value="NAD(P)-binding Rossmann-fold domains"/>
    <property type="match status" value="1"/>
</dbReference>
<dbReference type="PANTHER" id="PTHR44229:SF4">
    <property type="entry name" value="15-HYDROXYPROSTAGLANDIN DEHYDROGENASE [NAD(+)]"/>
    <property type="match status" value="1"/>
</dbReference>
<dbReference type="PROSITE" id="PS00061">
    <property type="entry name" value="ADH_SHORT"/>
    <property type="match status" value="1"/>
</dbReference>
<organism evidence="4 5">
    <name type="scientific">Marasmius crinis-equi</name>
    <dbReference type="NCBI Taxonomy" id="585013"/>
    <lineage>
        <taxon>Eukaryota</taxon>
        <taxon>Fungi</taxon>
        <taxon>Dikarya</taxon>
        <taxon>Basidiomycota</taxon>
        <taxon>Agaricomycotina</taxon>
        <taxon>Agaricomycetes</taxon>
        <taxon>Agaricomycetidae</taxon>
        <taxon>Agaricales</taxon>
        <taxon>Marasmiineae</taxon>
        <taxon>Marasmiaceae</taxon>
        <taxon>Marasmius</taxon>
    </lineage>
</organism>
<evidence type="ECO:0000256" key="1">
    <source>
        <dbReference type="ARBA" id="ARBA00006484"/>
    </source>
</evidence>
<gene>
    <name evidence="4" type="ORF">V5O48_006288</name>
</gene>
<evidence type="ECO:0008006" key="6">
    <source>
        <dbReference type="Google" id="ProtNLM"/>
    </source>
</evidence>
<evidence type="ECO:0000313" key="5">
    <source>
        <dbReference type="Proteomes" id="UP001465976"/>
    </source>
</evidence>
<dbReference type="PANTHER" id="PTHR44229">
    <property type="entry name" value="15-HYDROXYPROSTAGLANDIN DEHYDROGENASE [NAD(+)]"/>
    <property type="match status" value="1"/>
</dbReference>
<protein>
    <recommendedName>
        <fullName evidence="6">NAD(P)-binding protein</fullName>
    </recommendedName>
</protein>
<keyword evidence="2" id="KW-0521">NADP</keyword>
<name>A0ABR3FKH8_9AGAR</name>
<dbReference type="InterPro" id="IPR020904">
    <property type="entry name" value="Sc_DH/Rdtase_CS"/>
</dbReference>
<sequence length="417" mass="45474">MSSQGNAETTAVHISDEELFRDAGRLKDKVVVITGAANGIGKEVSIKMASYGAKIVIGDLDVPGAEKVVEEIRNTGGKAVSLKVDVTVFDDITALYELADNTYGSVDVVIPNAGVTELDRLGDIRYDSNGKPKAPQWKTIQINLIGVLNTLHLAQYYLLKKSGDLKSVVLLGSIASWLTIPPAPQYTASKHGVLGIMRSLHPIYKEFGIQTACIHPFFADTNIIGIPEKIFLSGIPLVPVPRISGAIIYAATSTNPATNGSALLLPDNGPVFRVPKEEFKLGVYAMIDSRSNALFKYVLVCDIVILDPQHCLFLIIKGCRWDCETVETRHVNAGSRYAFCDCLLVALRSIWESGGHWAKSIRGSGHLVRENTTLSIFERSVGWRPIDLTGPHAGSMYALEVQRLPRLNLVPFITVHQ</sequence>
<dbReference type="InterPro" id="IPR036291">
    <property type="entry name" value="NAD(P)-bd_dom_sf"/>
</dbReference>
<comment type="caution">
    <text evidence="4">The sequence shown here is derived from an EMBL/GenBank/DDBJ whole genome shotgun (WGS) entry which is preliminary data.</text>
</comment>
<dbReference type="EMBL" id="JBAHYK010000283">
    <property type="protein sequence ID" value="KAL0575677.1"/>
    <property type="molecule type" value="Genomic_DNA"/>
</dbReference>
<dbReference type="InterPro" id="IPR002347">
    <property type="entry name" value="SDR_fam"/>
</dbReference>
<evidence type="ECO:0000256" key="3">
    <source>
        <dbReference type="ARBA" id="ARBA00023002"/>
    </source>
</evidence>
<reference evidence="4 5" key="1">
    <citation type="submission" date="2024-02" db="EMBL/GenBank/DDBJ databases">
        <title>A draft genome for the cacao thread blight pathogen Marasmius crinis-equi.</title>
        <authorList>
            <person name="Cohen S.P."/>
            <person name="Baruah I.K."/>
            <person name="Amoako-Attah I."/>
            <person name="Bukari Y."/>
            <person name="Meinhardt L.W."/>
            <person name="Bailey B.A."/>
        </authorList>
    </citation>
    <scope>NUCLEOTIDE SEQUENCE [LARGE SCALE GENOMIC DNA]</scope>
    <source>
        <strain evidence="4 5">GH-76</strain>
    </source>
</reference>
<proteinExistence type="inferred from homology"/>
<dbReference type="Gene3D" id="3.40.50.720">
    <property type="entry name" value="NAD(P)-binding Rossmann-like Domain"/>
    <property type="match status" value="1"/>
</dbReference>
<evidence type="ECO:0000256" key="2">
    <source>
        <dbReference type="ARBA" id="ARBA00022857"/>
    </source>
</evidence>
<dbReference type="Proteomes" id="UP001465976">
    <property type="component" value="Unassembled WGS sequence"/>
</dbReference>